<proteinExistence type="inferred from homology"/>
<dbReference type="KEGG" id="lcm:102348262"/>
<keyword evidence="5" id="KW-0929">Antimicrobial</keyword>
<dbReference type="PANTHER" id="PTHR31698">
    <property type="entry name" value="LYSOZYME G FAMILY MEMBER"/>
    <property type="match status" value="1"/>
</dbReference>
<dbReference type="eggNOG" id="ENOG502RZXI">
    <property type="taxonomic scope" value="Eukaryota"/>
</dbReference>
<comment type="similarity">
    <text evidence="2">Belongs to the glycosyl hydrolase 23 family.</text>
</comment>
<dbReference type="EMBL" id="AFYH01145302">
    <property type="status" value="NOT_ANNOTATED_CDS"/>
    <property type="molecule type" value="Genomic_DNA"/>
</dbReference>
<dbReference type="SUPFAM" id="SSF53955">
    <property type="entry name" value="Lysozyme-like"/>
    <property type="match status" value="1"/>
</dbReference>
<evidence type="ECO:0000256" key="11">
    <source>
        <dbReference type="SAM" id="SignalP"/>
    </source>
</evidence>
<dbReference type="RefSeq" id="XP_064422742.1">
    <property type="nucleotide sequence ID" value="XM_064566672.1"/>
</dbReference>
<dbReference type="InParanoid" id="M3XJ25"/>
<name>M3XJ25_LATCH</name>
<comment type="catalytic activity">
    <reaction evidence="1">
        <text>Hydrolysis of (1-&gt;4)-beta-linkages between N-acetylmuramic acid and N-acetyl-D-glucosamine residues in a peptidoglycan and between N-acetyl-D-glucosamine residues in chitodextrins.</text>
        <dbReference type="EC" id="3.2.1.17"/>
    </reaction>
</comment>
<dbReference type="PIRSF" id="PIRSF001065">
    <property type="entry name" value="Lysozyme_g"/>
    <property type="match status" value="1"/>
</dbReference>
<dbReference type="EC" id="3.2.1.17" evidence="3"/>
<reference evidence="13" key="1">
    <citation type="submission" date="2011-08" db="EMBL/GenBank/DDBJ databases">
        <title>The draft genome of Latimeria chalumnae.</title>
        <authorList>
            <person name="Di Palma F."/>
            <person name="Alfoldi J."/>
            <person name="Johnson J."/>
            <person name="Berlin A."/>
            <person name="Gnerre S."/>
            <person name="Jaffe D."/>
            <person name="MacCallum I."/>
            <person name="Young S."/>
            <person name="Walker B.J."/>
            <person name="Lander E."/>
            <person name="Lindblad-Toh K."/>
        </authorList>
    </citation>
    <scope>NUCLEOTIDE SEQUENCE [LARGE SCALE GENOMIC DNA]</scope>
    <source>
        <strain evidence="13">Wild caught</strain>
    </source>
</reference>
<dbReference type="Ensembl" id="ENSLACT00000025743.1">
    <property type="protein sequence ID" value="ENSLACP00000022731.1"/>
    <property type="gene ID" value="ENSLACG00000011417.2"/>
</dbReference>
<dbReference type="InterPro" id="IPR023346">
    <property type="entry name" value="Lysozyme-like_dom_sf"/>
</dbReference>
<dbReference type="GeneTree" id="ENSGT00390000017614"/>
<dbReference type="GO" id="GO:0003796">
    <property type="term" value="F:lysozyme activity"/>
    <property type="evidence" value="ECO:0007669"/>
    <property type="project" value="UniProtKB-EC"/>
</dbReference>
<dbReference type="Proteomes" id="UP000008672">
    <property type="component" value="Unassembled WGS sequence"/>
</dbReference>
<feature type="signal peptide" evidence="11">
    <location>
        <begin position="1"/>
        <end position="31"/>
    </location>
</feature>
<dbReference type="Gene3D" id="1.10.530.10">
    <property type="match status" value="1"/>
</dbReference>
<keyword evidence="6" id="KW-0081">Bacteriolytic enzyme</keyword>
<evidence type="ECO:0000256" key="4">
    <source>
        <dbReference type="ARBA" id="ARBA00016485"/>
    </source>
</evidence>
<dbReference type="GO" id="GO:0005576">
    <property type="term" value="C:extracellular region"/>
    <property type="evidence" value="ECO:0007669"/>
    <property type="project" value="TreeGrafter"/>
</dbReference>
<evidence type="ECO:0000256" key="1">
    <source>
        <dbReference type="ARBA" id="ARBA00000632"/>
    </source>
</evidence>
<evidence type="ECO:0000256" key="10">
    <source>
        <dbReference type="PIRSR" id="PIRSR001065-1"/>
    </source>
</evidence>
<dbReference type="EMBL" id="AFYH01145304">
    <property type="status" value="NOT_ANNOTATED_CDS"/>
    <property type="molecule type" value="Genomic_DNA"/>
</dbReference>
<keyword evidence="11" id="KW-0732">Signal</keyword>
<dbReference type="GeneID" id="135352553"/>
<evidence type="ECO:0000256" key="9">
    <source>
        <dbReference type="ARBA" id="ARBA00031262"/>
    </source>
</evidence>
<keyword evidence="13" id="KW-1185">Reference proteome</keyword>
<feature type="active site" evidence="10">
    <location>
        <position position="102"/>
    </location>
</feature>
<gene>
    <name evidence="12" type="primary">LOC135352553</name>
</gene>
<dbReference type="GO" id="GO:0050830">
    <property type="term" value="P:defense response to Gram-positive bacterium"/>
    <property type="evidence" value="ECO:0007669"/>
    <property type="project" value="TreeGrafter"/>
</dbReference>
<accession>M3XJ25</accession>
<organism evidence="12 13">
    <name type="scientific">Latimeria chalumnae</name>
    <name type="common">Coelacanth</name>
    <dbReference type="NCBI Taxonomy" id="7897"/>
    <lineage>
        <taxon>Eukaryota</taxon>
        <taxon>Metazoa</taxon>
        <taxon>Chordata</taxon>
        <taxon>Craniata</taxon>
        <taxon>Vertebrata</taxon>
        <taxon>Euteleostomi</taxon>
        <taxon>Coelacanthiformes</taxon>
        <taxon>Coelacanthidae</taxon>
        <taxon>Latimeria</taxon>
    </lineage>
</organism>
<dbReference type="PANTHER" id="PTHR31698:SF8">
    <property type="entry name" value="LYSOZYME G-RELATED"/>
    <property type="match status" value="1"/>
</dbReference>
<keyword evidence="7" id="KW-0378">Hydrolase</keyword>
<evidence type="ECO:0000256" key="3">
    <source>
        <dbReference type="ARBA" id="ARBA00012732"/>
    </source>
</evidence>
<dbReference type="AlphaFoldDB" id="M3XJ25"/>
<dbReference type="CDD" id="cd01021">
    <property type="entry name" value="GEWL"/>
    <property type="match status" value="1"/>
</dbReference>
<evidence type="ECO:0000256" key="7">
    <source>
        <dbReference type="ARBA" id="ARBA00022801"/>
    </source>
</evidence>
<keyword evidence="8" id="KW-0326">Glycosidase</keyword>
<evidence type="ECO:0000256" key="6">
    <source>
        <dbReference type="ARBA" id="ARBA00022638"/>
    </source>
</evidence>
<dbReference type="GO" id="GO:0009253">
    <property type="term" value="P:peptidoglycan catabolic process"/>
    <property type="evidence" value="ECO:0007669"/>
    <property type="project" value="InterPro"/>
</dbReference>
<protein>
    <recommendedName>
        <fullName evidence="4">Lysozyme g</fullName>
        <ecNumber evidence="3">3.2.1.17</ecNumber>
    </recommendedName>
    <alternativeName>
        <fullName evidence="9">1,4-beta-N-acetylmuramidase</fullName>
    </alternativeName>
</protein>
<sequence>MIKLGQKWGALTGGSWQVWLMLFVCFFPCEANNYGNVMNIDTTGASKATAKQDKLKEGGKLASRKMAETDSARMEKYKDIIVKVGKAKNIDPAVIAAIISRETRAGGVRLTKGWGDHGNGFGLMQVDKRSHTPVGAWDSEEHISQGTQILIDMITSIRKNFPRWTLDQQLKGGISAYNAGVGNVRTYNKMDVGTTGGDYANDVVARAQWYKDNGY</sequence>
<feature type="chain" id="PRO_5004043400" description="Lysozyme g" evidence="11">
    <location>
        <begin position="32"/>
        <end position="215"/>
    </location>
</feature>
<evidence type="ECO:0000256" key="5">
    <source>
        <dbReference type="ARBA" id="ARBA00022529"/>
    </source>
</evidence>
<feature type="active site" evidence="10">
    <location>
        <position position="116"/>
    </location>
</feature>
<dbReference type="FunCoup" id="M3XJ25">
    <property type="interactions" value="189"/>
</dbReference>
<evidence type="ECO:0000313" key="13">
    <source>
        <dbReference type="Proteomes" id="UP000008672"/>
    </source>
</evidence>
<dbReference type="PRINTS" id="PR00749">
    <property type="entry name" value="LYSOZYMEG"/>
</dbReference>
<reference evidence="12" key="2">
    <citation type="submission" date="2025-08" db="UniProtKB">
        <authorList>
            <consortium name="Ensembl"/>
        </authorList>
    </citation>
    <scope>IDENTIFICATION</scope>
</reference>
<reference evidence="12" key="3">
    <citation type="submission" date="2025-09" db="UniProtKB">
        <authorList>
            <consortium name="Ensembl"/>
        </authorList>
    </citation>
    <scope>IDENTIFICATION</scope>
</reference>
<dbReference type="InterPro" id="IPR002152">
    <property type="entry name" value="Glyco_hydro_23"/>
</dbReference>
<dbReference type="FunFam" id="1.10.530.10:FF:000026">
    <property type="entry name" value="Lysozyme g"/>
    <property type="match status" value="1"/>
</dbReference>
<evidence type="ECO:0000313" key="12">
    <source>
        <dbReference type="Ensembl" id="ENSLACP00000022731.1"/>
    </source>
</evidence>
<dbReference type="GO" id="GO:0031640">
    <property type="term" value="P:killing of cells of another organism"/>
    <property type="evidence" value="ECO:0007669"/>
    <property type="project" value="UniProtKB-KW"/>
</dbReference>
<dbReference type="EMBL" id="AFYH01145303">
    <property type="status" value="NOT_ANNOTATED_CDS"/>
    <property type="molecule type" value="Genomic_DNA"/>
</dbReference>
<dbReference type="OrthoDB" id="10021790at2759"/>
<evidence type="ECO:0000256" key="8">
    <source>
        <dbReference type="ARBA" id="ARBA00023295"/>
    </source>
</evidence>
<evidence type="ECO:0000256" key="2">
    <source>
        <dbReference type="ARBA" id="ARBA00008902"/>
    </source>
</evidence>
<dbReference type="Bgee" id="ENSLACG00000011417">
    <property type="expression patterns" value="Expressed in pectoral fin and 2 other cell types or tissues"/>
</dbReference>